<evidence type="ECO:0000256" key="3">
    <source>
        <dbReference type="ARBA" id="ARBA00022536"/>
    </source>
</evidence>
<reference evidence="12 13" key="1">
    <citation type="submission" date="2013-11" db="EMBL/GenBank/DDBJ databases">
        <title>Genome sequencing of Stegodyphus mimosarum.</title>
        <authorList>
            <person name="Bechsgaard J."/>
        </authorList>
    </citation>
    <scope>NUCLEOTIDE SEQUENCE [LARGE SCALE GENOMIC DNA]</scope>
</reference>
<evidence type="ECO:0000313" key="13">
    <source>
        <dbReference type="Proteomes" id="UP000054359"/>
    </source>
</evidence>
<feature type="chain" id="PRO_5001829179" evidence="10">
    <location>
        <begin position="19"/>
        <end position="1072"/>
    </location>
</feature>
<evidence type="ECO:0000256" key="9">
    <source>
        <dbReference type="SAM" id="Phobius"/>
    </source>
</evidence>
<dbReference type="PROSITE" id="PS00010">
    <property type="entry name" value="ASX_HYDROXYL"/>
    <property type="match status" value="1"/>
</dbReference>
<evidence type="ECO:0000259" key="11">
    <source>
        <dbReference type="PROSITE" id="PS50026"/>
    </source>
</evidence>
<evidence type="ECO:0000256" key="4">
    <source>
        <dbReference type="ARBA" id="ARBA00022729"/>
    </source>
</evidence>
<feature type="disulfide bond" evidence="8">
    <location>
        <begin position="876"/>
        <end position="893"/>
    </location>
</feature>
<evidence type="ECO:0000256" key="10">
    <source>
        <dbReference type="SAM" id="SignalP"/>
    </source>
</evidence>
<feature type="transmembrane region" description="Helical" evidence="9">
    <location>
        <begin position="1011"/>
        <end position="1030"/>
    </location>
</feature>
<keyword evidence="9" id="KW-0812">Transmembrane</keyword>
<sequence length="1072" mass="118667">MEIFKVVVFICFVVYVKGQEDQAENNTTLEHTTTTCCSTILDVKNNSVNTTELDTKGDTIITRTPEITEKNASSPEEQPTTTEIIVTTKTVSSTEKETVPPTSNWTMCSSNPCKNGATCLENSTIPGAFSCSCKLGYLGVTCAIKDECFVHENGDFCHRGKCTYSDDRRLRSCRCFSKMYWDDEGKECKEAQPPCFPNPCLNSGTCIAQNSTFECQCETGYEGEYCAIRNTCGKEDHCENGKCVTDTNQAIKYCKCDDNFYWNEDTEECETVAWPCKPNPCKHSGICLSTSSGDWNCSCSGTYSGATCEEVNFCLGDKEEDGCNNGICIKIGDTKLCQCDPDYYLDETTHTCKEIHKPCLPNPCANDGLCIALPNSTYNCTCSKGFSGKDCENLDLCILDGGNAFCGEAACVNDLDEHSYHCNCSSGQYFDYAERKCKDLDLCPLMECGSTEICENSLCGCKKHFLWNNETHACEPNFCASKPCSSDEMVCKEGDGEADYHCECKEGHVFNGSHCNNAFCVFPTLNTCNQVCESTKDGYICGCADSNFQLKEDNSTCEYIGNITCVNKTCSKGSCIVKEDQEVCICPPGHTEIMGKCVDLCTANMLPKSFCPDDRCEPVDKGFRCKCEGKYVLSEDKVTCTVRKMCHKSEKGWSTCAKRNAACIEDITAPEGYHCQCLEGYAEADQGICQDICSFDENQRECSVLGATCEVKAGGEKACKCPPYFQRSKNGTTCNRLADVSYLLTLPLDATTYRKQNLLVPRRKRALEEASVISYRQIQIDIQESIGKLFSEFHQANILNCILNSEFILCKVELQFMEASEIELNRFKVSEICQSDGSNANCLLPPSLVLRKDQIKKLVTIQKTNPCDKDIKEDLCGSETSCWNQERKNSFSCTCKTGFTARNKIYPVEDSETFIEICKDVDECIENPCPAHAQCTNTIGSYLCSCSPGYRVNKDSNQESCVEICNPNPCVHGHCTENGDHGFECRCDAGYSGAMCNLQDENFKDARLNTIIVGAVLGGILLLTIILFVASVARLRKKKFVDDSGNMLYNAAEMTERRPADAGAINNAYQRE</sequence>
<dbReference type="InterPro" id="IPR000152">
    <property type="entry name" value="EGF-type_Asp/Asn_hydroxyl_site"/>
</dbReference>
<organism evidence="12 13">
    <name type="scientific">Stegodyphus mimosarum</name>
    <name type="common">African social velvet spider</name>
    <dbReference type="NCBI Taxonomy" id="407821"/>
    <lineage>
        <taxon>Eukaryota</taxon>
        <taxon>Metazoa</taxon>
        <taxon>Ecdysozoa</taxon>
        <taxon>Arthropoda</taxon>
        <taxon>Chelicerata</taxon>
        <taxon>Arachnida</taxon>
        <taxon>Araneae</taxon>
        <taxon>Araneomorphae</taxon>
        <taxon>Entelegynae</taxon>
        <taxon>Eresoidea</taxon>
        <taxon>Eresidae</taxon>
        <taxon>Stegodyphus</taxon>
    </lineage>
</organism>
<dbReference type="PANTHER" id="PTHR24033:SF193">
    <property type="entry name" value="NETRIN-G1-RELATED"/>
    <property type="match status" value="1"/>
</dbReference>
<evidence type="ECO:0000256" key="5">
    <source>
        <dbReference type="ARBA" id="ARBA00022737"/>
    </source>
</evidence>
<feature type="domain" description="EGF-like" evidence="11">
    <location>
        <begin position="863"/>
        <end position="905"/>
    </location>
</feature>
<dbReference type="STRING" id="407821.A0A087SZZ6"/>
<dbReference type="InterPro" id="IPR051830">
    <property type="entry name" value="NOTCH_homolog"/>
</dbReference>
<evidence type="ECO:0000256" key="7">
    <source>
        <dbReference type="ARBA" id="ARBA00023180"/>
    </source>
</evidence>
<accession>A0A087SZZ6</accession>
<dbReference type="Pfam" id="PF00008">
    <property type="entry name" value="EGF"/>
    <property type="match status" value="3"/>
</dbReference>
<feature type="disulfide bond" evidence="8">
    <location>
        <begin position="987"/>
        <end position="996"/>
    </location>
</feature>
<keyword evidence="2" id="KW-0964">Secreted</keyword>
<feature type="domain" description="EGF-like" evidence="11">
    <location>
        <begin position="920"/>
        <end position="957"/>
    </location>
</feature>
<dbReference type="PROSITE" id="PS01187">
    <property type="entry name" value="EGF_CA"/>
    <property type="match status" value="1"/>
</dbReference>
<proteinExistence type="predicted"/>
<dbReference type="GO" id="GO:0005509">
    <property type="term" value="F:calcium ion binding"/>
    <property type="evidence" value="ECO:0007669"/>
    <property type="project" value="InterPro"/>
</dbReference>
<dbReference type="Gene3D" id="2.10.25.10">
    <property type="entry name" value="Laminin"/>
    <property type="match status" value="7"/>
</dbReference>
<feature type="domain" description="EGF-like" evidence="11">
    <location>
        <begin position="475"/>
        <end position="516"/>
    </location>
</feature>
<comment type="subcellular location">
    <subcellularLocation>
        <location evidence="1">Secreted</location>
    </subcellularLocation>
</comment>
<dbReference type="PROSITE" id="PS50026">
    <property type="entry name" value="EGF_3"/>
    <property type="match status" value="8"/>
</dbReference>
<keyword evidence="7" id="KW-0325">Glycoprotein</keyword>
<dbReference type="EMBL" id="KK112744">
    <property type="protein sequence ID" value="KFM58435.1"/>
    <property type="molecule type" value="Genomic_DNA"/>
</dbReference>
<protein>
    <submittedName>
        <fullName evidence="12">Neurogenic locus notch-like protein 1</fullName>
    </submittedName>
</protein>
<dbReference type="InterPro" id="IPR001881">
    <property type="entry name" value="EGF-like_Ca-bd_dom"/>
</dbReference>
<dbReference type="OrthoDB" id="6427640at2759"/>
<feature type="domain" description="EGF-like" evidence="11">
    <location>
        <begin position="966"/>
        <end position="997"/>
    </location>
</feature>
<dbReference type="PROSITE" id="PS00022">
    <property type="entry name" value="EGF_1"/>
    <property type="match status" value="5"/>
</dbReference>
<feature type="signal peptide" evidence="10">
    <location>
        <begin position="1"/>
        <end position="18"/>
    </location>
</feature>
<comment type="caution">
    <text evidence="8">Lacks conserved residue(s) required for the propagation of feature annotation.</text>
</comment>
<keyword evidence="3 8" id="KW-0245">EGF-like domain</keyword>
<evidence type="ECO:0000256" key="1">
    <source>
        <dbReference type="ARBA" id="ARBA00004613"/>
    </source>
</evidence>
<feature type="domain" description="EGF-like" evidence="11">
    <location>
        <begin position="272"/>
        <end position="309"/>
    </location>
</feature>
<dbReference type="InterPro" id="IPR049883">
    <property type="entry name" value="NOTCH1_EGF-like"/>
</dbReference>
<dbReference type="Proteomes" id="UP000054359">
    <property type="component" value="Unassembled WGS sequence"/>
</dbReference>
<dbReference type="SMART" id="SM00181">
    <property type="entry name" value="EGF"/>
    <property type="match status" value="17"/>
</dbReference>
<dbReference type="GO" id="GO:0005576">
    <property type="term" value="C:extracellular region"/>
    <property type="evidence" value="ECO:0007669"/>
    <property type="project" value="UniProtKB-SubCell"/>
</dbReference>
<dbReference type="FunFam" id="2.10.25.10:FF:000255">
    <property type="entry name" value="Sushi, nidogen and EGF-like domains 1"/>
    <property type="match status" value="1"/>
</dbReference>
<feature type="disulfide bond" evidence="8">
    <location>
        <begin position="299"/>
        <end position="308"/>
    </location>
</feature>
<feature type="disulfide bond" evidence="8">
    <location>
        <begin position="133"/>
        <end position="142"/>
    </location>
</feature>
<keyword evidence="13" id="KW-1185">Reference proteome</keyword>
<dbReference type="AlphaFoldDB" id="A0A087SZZ6"/>
<dbReference type="Pfam" id="PF07645">
    <property type="entry name" value="EGF_CA"/>
    <property type="match status" value="1"/>
</dbReference>
<dbReference type="SUPFAM" id="SSF57196">
    <property type="entry name" value="EGF/Laminin"/>
    <property type="match status" value="4"/>
</dbReference>
<feature type="domain" description="EGF-like" evidence="11">
    <location>
        <begin position="104"/>
        <end position="143"/>
    </location>
</feature>
<dbReference type="FunFam" id="2.10.25.10:FF:000014">
    <property type="entry name" value="Latent-transforming growth factor beta-binding protein 3"/>
    <property type="match status" value="1"/>
</dbReference>
<dbReference type="InterPro" id="IPR018097">
    <property type="entry name" value="EGF_Ca-bd_CS"/>
</dbReference>
<dbReference type="SMART" id="SM00179">
    <property type="entry name" value="EGF_CA"/>
    <property type="match status" value="9"/>
</dbReference>
<name>A0A087SZZ6_STEMI</name>
<evidence type="ECO:0000256" key="6">
    <source>
        <dbReference type="ARBA" id="ARBA00023157"/>
    </source>
</evidence>
<evidence type="ECO:0000313" key="12">
    <source>
        <dbReference type="EMBL" id="KFM58435.1"/>
    </source>
</evidence>
<keyword evidence="9" id="KW-0472">Membrane</keyword>
<dbReference type="OMA" id="INECNEM"/>
<dbReference type="PROSITE" id="PS01186">
    <property type="entry name" value="EGF_2"/>
    <property type="match status" value="4"/>
</dbReference>
<keyword evidence="9" id="KW-1133">Transmembrane helix</keyword>
<keyword evidence="6 8" id="KW-1015">Disulfide bond</keyword>
<evidence type="ECO:0000256" key="8">
    <source>
        <dbReference type="PROSITE-ProRule" id="PRU00076"/>
    </source>
</evidence>
<dbReference type="CDD" id="cd00054">
    <property type="entry name" value="EGF_CA"/>
    <property type="match status" value="2"/>
</dbReference>
<dbReference type="Gene3D" id="2.90.20.10">
    <property type="entry name" value="Plasmodium vivax P25 domain"/>
    <property type="match status" value="2"/>
</dbReference>
<keyword evidence="4 10" id="KW-0732">Signal</keyword>
<feature type="non-terminal residue" evidence="12">
    <location>
        <position position="1072"/>
    </location>
</feature>
<keyword evidence="5" id="KW-0677">Repeat</keyword>
<dbReference type="PANTHER" id="PTHR24033">
    <property type="entry name" value="EGF-LIKE DOMAIN-CONTAINING PROTEIN"/>
    <property type="match status" value="1"/>
</dbReference>
<feature type="domain" description="EGF-like" evidence="11">
    <location>
        <begin position="191"/>
        <end position="227"/>
    </location>
</feature>
<gene>
    <name evidence="12" type="ORF">X975_13864</name>
</gene>
<feature type="disulfide bond" evidence="8">
    <location>
        <begin position="382"/>
        <end position="391"/>
    </location>
</feature>
<dbReference type="InterPro" id="IPR000742">
    <property type="entry name" value="EGF"/>
</dbReference>
<feature type="domain" description="EGF-like" evidence="11">
    <location>
        <begin position="355"/>
        <end position="392"/>
    </location>
</feature>
<evidence type="ECO:0000256" key="2">
    <source>
        <dbReference type="ARBA" id="ARBA00022525"/>
    </source>
</evidence>
<feature type="disulfide bond" evidence="8">
    <location>
        <begin position="217"/>
        <end position="226"/>
    </location>
</feature>